<evidence type="ECO:0000256" key="11">
    <source>
        <dbReference type="RuleBase" id="RU003357"/>
    </source>
</evidence>
<evidence type="ECO:0000256" key="5">
    <source>
        <dbReference type="ARBA" id="ARBA00022692"/>
    </source>
</evidence>
<dbReference type="SUPFAM" id="SSF56935">
    <property type="entry name" value="Porins"/>
    <property type="match status" value="1"/>
</dbReference>
<comment type="subcellular location">
    <subcellularLocation>
        <location evidence="1 10">Cell outer membrane</location>
        <topology evidence="1 10">Multi-pass membrane protein</topology>
    </subcellularLocation>
</comment>
<keyword evidence="7 10" id="KW-0472">Membrane</keyword>
<dbReference type="InterPro" id="IPR037066">
    <property type="entry name" value="Plug_dom_sf"/>
</dbReference>
<keyword evidence="12" id="KW-0732">Signal</keyword>
<keyword evidence="5 10" id="KW-0812">Transmembrane</keyword>
<feature type="domain" description="TonB-dependent receptor-like beta-barrel" evidence="13">
    <location>
        <begin position="354"/>
        <end position="869"/>
    </location>
</feature>
<evidence type="ECO:0000256" key="6">
    <source>
        <dbReference type="ARBA" id="ARBA00023077"/>
    </source>
</evidence>
<feature type="chain" id="PRO_5015573392" evidence="12">
    <location>
        <begin position="37"/>
        <end position="904"/>
    </location>
</feature>
<evidence type="ECO:0000256" key="12">
    <source>
        <dbReference type="SAM" id="SignalP"/>
    </source>
</evidence>
<sequence length="904" mass="98007">MHRTSQAWFDSVKTQFNFHFTVIAAALLSYTGLAHADDSQPDALDKITVTGSRIARSAKEGPTSVTVITGADIEKQGYTNVYDALNNLTQNTGFTQGADFGNTFTPAANAISLRGLGPNHTLTLINGRRMADYPTAYQGQVNFVNLADIPSVLIDRIEILNGGASAIYGSDAIAGVVNIILKKHLDGVNLNLKVGGAEHHGGENARLQLTGGKSWDQLNVIYGLELSQRNPIWSRQRGFMSDATALGEAPSPILARRIAGGRYLDSGSACGNFAGLFAGSVQTVGNAQKGYCASGLLRPSYWTIQTGQATQNGFFSANYLLNPHAEFFSDAMLGFKRTENNTRGPSWTAAAGQGNYFLNQNTGNYESWAKRFAPEELGGASNYNRKWDDLAANLTLGVRGDLIGSWNYEAAYNASLYTSQTTTPMLLSSVNSYFLGPQLGTDNKGAPIYAPNLGRFYQPLTPAQASSLIDNSVSHNKSWLQVLSLSASGEAFQLPAGPAKLAGLLEWGSQGFSNEPDQRLNQGVFYNASPAINASGSRSRQALGAELLLPLAKPVNLTLSGRYDRYEITGNSEGKFTYGAGLEYRPASSLLLRGNYATSFRAPDMSYLFQTQTRGYYSSTTDYWRCAQSGQPLANCQYAGMSPGSNYISNGNPGLKPENGKSYGLGFVWSPSKDADLSLDYWNITINDLVTTLSADKLLRDEAACRGGNLDIHSSACQDALNRVQRNPANALVDPGAINTIVVNPINAASERTSGIDLSGKYRLRTAKLGDFLFKATYTKVLTHTYQQFANDPVQDELADLTNTDWPDKLSLTTDWNIGDWSSTLQLTRYGKIPNGAGTGYLTPSVLANLSVTYQLNKKTSVGLIVNNLQDFVKKDYTGGWPYYPVGSYTPYGRQAWLELNHKF</sequence>
<keyword evidence="8 15" id="KW-0675">Receptor</keyword>
<keyword evidence="9 10" id="KW-0998">Cell outer membrane</keyword>
<comment type="similarity">
    <text evidence="2 10 11">Belongs to the TonB-dependent receptor family.</text>
</comment>
<keyword evidence="4 10" id="KW-1134">Transmembrane beta strand</keyword>
<organism evidence="15 16">
    <name type="scientific">Chromobacterium amazonense</name>
    <dbReference type="NCBI Taxonomy" id="1382803"/>
    <lineage>
        <taxon>Bacteria</taxon>
        <taxon>Pseudomonadati</taxon>
        <taxon>Pseudomonadota</taxon>
        <taxon>Betaproteobacteria</taxon>
        <taxon>Neisseriales</taxon>
        <taxon>Chromobacteriaceae</taxon>
        <taxon>Chromobacterium</taxon>
    </lineage>
</organism>
<evidence type="ECO:0000256" key="1">
    <source>
        <dbReference type="ARBA" id="ARBA00004571"/>
    </source>
</evidence>
<evidence type="ECO:0000256" key="4">
    <source>
        <dbReference type="ARBA" id="ARBA00022452"/>
    </source>
</evidence>
<dbReference type="InterPro" id="IPR012910">
    <property type="entry name" value="Plug_dom"/>
</dbReference>
<proteinExistence type="inferred from homology"/>
<dbReference type="Gene3D" id="2.40.170.20">
    <property type="entry name" value="TonB-dependent receptor, beta-barrel domain"/>
    <property type="match status" value="1"/>
</dbReference>
<dbReference type="CDD" id="cd01347">
    <property type="entry name" value="ligand_gated_channel"/>
    <property type="match status" value="1"/>
</dbReference>
<evidence type="ECO:0000256" key="2">
    <source>
        <dbReference type="ARBA" id="ARBA00009810"/>
    </source>
</evidence>
<keyword evidence="3 10" id="KW-0813">Transport</keyword>
<dbReference type="InterPro" id="IPR039426">
    <property type="entry name" value="TonB-dep_rcpt-like"/>
</dbReference>
<evidence type="ECO:0000256" key="7">
    <source>
        <dbReference type="ARBA" id="ARBA00023136"/>
    </source>
</evidence>
<dbReference type="InterPro" id="IPR000531">
    <property type="entry name" value="Beta-barrel_TonB"/>
</dbReference>
<dbReference type="PANTHER" id="PTHR47234:SF1">
    <property type="entry name" value="TONB-DEPENDENT RECEPTOR"/>
    <property type="match status" value="1"/>
</dbReference>
<gene>
    <name evidence="15" type="ORF">BUE93_04545</name>
</gene>
<evidence type="ECO:0000256" key="3">
    <source>
        <dbReference type="ARBA" id="ARBA00022448"/>
    </source>
</evidence>
<feature type="domain" description="TonB-dependent receptor plug" evidence="14">
    <location>
        <begin position="59"/>
        <end position="176"/>
    </location>
</feature>
<protein>
    <submittedName>
        <fullName evidence="15">TonB-dependent receptor</fullName>
    </submittedName>
</protein>
<dbReference type="Gene3D" id="2.170.130.10">
    <property type="entry name" value="TonB-dependent receptor, plug domain"/>
    <property type="match status" value="1"/>
</dbReference>
<name>A0A2S9X870_9NEIS</name>
<dbReference type="PROSITE" id="PS52016">
    <property type="entry name" value="TONB_DEPENDENT_REC_3"/>
    <property type="match status" value="1"/>
</dbReference>
<dbReference type="Pfam" id="PF00593">
    <property type="entry name" value="TonB_dep_Rec_b-barrel"/>
    <property type="match status" value="1"/>
</dbReference>
<accession>A0A2S9X870</accession>
<dbReference type="GO" id="GO:0009279">
    <property type="term" value="C:cell outer membrane"/>
    <property type="evidence" value="ECO:0007669"/>
    <property type="project" value="UniProtKB-SubCell"/>
</dbReference>
<evidence type="ECO:0000256" key="10">
    <source>
        <dbReference type="PROSITE-ProRule" id="PRU01360"/>
    </source>
</evidence>
<dbReference type="Proteomes" id="UP000239469">
    <property type="component" value="Unassembled WGS sequence"/>
</dbReference>
<dbReference type="AlphaFoldDB" id="A0A2S9X870"/>
<dbReference type="EMBL" id="MTBD01000007">
    <property type="protein sequence ID" value="PRP71913.1"/>
    <property type="molecule type" value="Genomic_DNA"/>
</dbReference>
<keyword evidence="6 11" id="KW-0798">TonB box</keyword>
<dbReference type="PANTHER" id="PTHR47234">
    <property type="match status" value="1"/>
</dbReference>
<evidence type="ECO:0000256" key="8">
    <source>
        <dbReference type="ARBA" id="ARBA00023170"/>
    </source>
</evidence>
<evidence type="ECO:0000256" key="9">
    <source>
        <dbReference type="ARBA" id="ARBA00023237"/>
    </source>
</evidence>
<comment type="caution">
    <text evidence="15">The sequence shown here is derived from an EMBL/GenBank/DDBJ whole genome shotgun (WGS) entry which is preliminary data.</text>
</comment>
<reference evidence="15 16" key="1">
    <citation type="submission" date="2017-01" db="EMBL/GenBank/DDBJ databases">
        <title>New insights into the genetic diversity of Chromobacterium isolated from tropical freshwater lake.</title>
        <authorList>
            <person name="Santos A.B."/>
            <person name="Nascimento A.M."/>
            <person name="Da Silva P.C."/>
        </authorList>
    </citation>
    <scope>NUCLEOTIDE SEQUENCE [LARGE SCALE GENOMIC DNA]</scope>
    <source>
        <strain evidence="15 16">56AF</strain>
    </source>
</reference>
<evidence type="ECO:0000313" key="16">
    <source>
        <dbReference type="Proteomes" id="UP000239469"/>
    </source>
</evidence>
<evidence type="ECO:0000313" key="15">
    <source>
        <dbReference type="EMBL" id="PRP71913.1"/>
    </source>
</evidence>
<dbReference type="InterPro" id="IPR036942">
    <property type="entry name" value="Beta-barrel_TonB_sf"/>
</dbReference>
<feature type="signal peptide" evidence="12">
    <location>
        <begin position="1"/>
        <end position="36"/>
    </location>
</feature>
<dbReference type="Pfam" id="PF07715">
    <property type="entry name" value="Plug"/>
    <property type="match status" value="1"/>
</dbReference>
<evidence type="ECO:0000259" key="14">
    <source>
        <dbReference type="Pfam" id="PF07715"/>
    </source>
</evidence>
<evidence type="ECO:0000259" key="13">
    <source>
        <dbReference type="Pfam" id="PF00593"/>
    </source>
</evidence>